<dbReference type="GO" id="GO:0042802">
    <property type="term" value="F:identical protein binding"/>
    <property type="evidence" value="ECO:0007669"/>
    <property type="project" value="TreeGrafter"/>
</dbReference>
<feature type="active site" description="Proton acceptor; for enolization step" evidence="4">
    <location>
        <position position="67"/>
    </location>
</feature>
<organism evidence="6">
    <name type="scientific">Ignavibacterium album</name>
    <dbReference type="NCBI Taxonomy" id="591197"/>
    <lineage>
        <taxon>Bacteria</taxon>
        <taxon>Pseudomonadati</taxon>
        <taxon>Ignavibacteriota</taxon>
        <taxon>Ignavibacteria</taxon>
        <taxon>Ignavibacteriales</taxon>
        <taxon>Ignavibacteriaceae</taxon>
        <taxon>Ignavibacterium</taxon>
    </lineage>
</organism>
<proteinExistence type="inferred from homology"/>
<dbReference type="GO" id="GO:0005975">
    <property type="term" value="P:carbohydrate metabolic process"/>
    <property type="evidence" value="ECO:0007669"/>
    <property type="project" value="InterPro"/>
</dbReference>
<feature type="site" description="Part of the allosteric site" evidence="4">
    <location>
        <position position="156"/>
    </location>
</feature>
<dbReference type="GO" id="GO:0019262">
    <property type="term" value="P:N-acetylneuraminate catabolic process"/>
    <property type="evidence" value="ECO:0007669"/>
    <property type="project" value="UniProtKB-UniRule"/>
</dbReference>
<dbReference type="AlphaFoldDB" id="A0A7V2ZKV9"/>
<keyword evidence="3 4" id="KW-0119">Carbohydrate metabolism</keyword>
<comment type="similarity">
    <text evidence="4">Belongs to the glucosamine/galactosamine-6-phosphate isomerase family. NagB subfamily.</text>
</comment>
<dbReference type="GO" id="GO:0006046">
    <property type="term" value="P:N-acetylglucosamine catabolic process"/>
    <property type="evidence" value="ECO:0007669"/>
    <property type="project" value="UniProtKB-UniRule"/>
</dbReference>
<feature type="active site" description="Proton acceptor; for ring-opening step" evidence="4">
    <location>
        <position position="138"/>
    </location>
</feature>
<dbReference type="NCBIfam" id="NF001684">
    <property type="entry name" value="PRK00443.1-4"/>
    <property type="match status" value="1"/>
</dbReference>
<feature type="site" description="Part of the allosteric site" evidence="4">
    <location>
        <position position="155"/>
    </location>
</feature>
<feature type="site" description="Part of the allosteric site" evidence="4">
    <location>
        <position position="146"/>
    </location>
</feature>
<comment type="caution">
    <text evidence="6">The sequence shown here is derived from an EMBL/GenBank/DDBJ whole genome shotgun (WGS) entry which is preliminary data.</text>
</comment>
<comment type="activity regulation">
    <text evidence="4">Allosterically activated by N-acetylglucosamine 6-phosphate (GlcNAc6P).</text>
</comment>
<dbReference type="PANTHER" id="PTHR11280">
    <property type="entry name" value="GLUCOSAMINE-6-PHOSPHATE ISOMERASE"/>
    <property type="match status" value="1"/>
</dbReference>
<comment type="function">
    <text evidence="4">Catalyzes the reversible isomerization-deamination of glucosamine 6-phosphate (GlcN6P) to form fructose 6-phosphate (Fru6P) and ammonium ion.</text>
</comment>
<dbReference type="GO" id="GO:0004342">
    <property type="term" value="F:glucosamine-6-phosphate deaminase activity"/>
    <property type="evidence" value="ECO:0007669"/>
    <property type="project" value="UniProtKB-UniRule"/>
</dbReference>
<evidence type="ECO:0000256" key="4">
    <source>
        <dbReference type="HAMAP-Rule" id="MF_01241"/>
    </source>
</evidence>
<feature type="active site" description="For ring-opening step" evidence="4">
    <location>
        <position position="136"/>
    </location>
</feature>
<dbReference type="HAMAP" id="MF_01241">
    <property type="entry name" value="GlcN6P_deamin"/>
    <property type="match status" value="1"/>
</dbReference>
<evidence type="ECO:0000256" key="3">
    <source>
        <dbReference type="ARBA" id="ARBA00023277"/>
    </source>
</evidence>
<dbReference type="PANTHER" id="PTHR11280:SF5">
    <property type="entry name" value="GLUCOSAMINE-6-PHOSPHATE ISOMERASE"/>
    <property type="match status" value="1"/>
</dbReference>
<evidence type="ECO:0000256" key="2">
    <source>
        <dbReference type="ARBA" id="ARBA00022801"/>
    </source>
</evidence>
<evidence type="ECO:0000256" key="1">
    <source>
        <dbReference type="ARBA" id="ARBA00000644"/>
    </source>
</evidence>
<keyword evidence="2 4" id="KW-0378">Hydrolase</keyword>
<comment type="caution">
    <text evidence="4">Lacks conserved residue(s) required for the propagation of feature annotation.</text>
</comment>
<dbReference type="InterPro" id="IPR006148">
    <property type="entry name" value="Glc/Gal-6P_isomerase"/>
</dbReference>
<dbReference type="GO" id="GO:0006043">
    <property type="term" value="P:glucosamine catabolic process"/>
    <property type="evidence" value="ECO:0007669"/>
    <property type="project" value="TreeGrafter"/>
</dbReference>
<dbReference type="EC" id="3.5.99.6" evidence="4"/>
<dbReference type="PROSITE" id="PS01161">
    <property type="entry name" value="GLC_GALNAC_ISOMERASE"/>
    <property type="match status" value="1"/>
</dbReference>
<feature type="site" description="Part of the allosteric site" evidence="4">
    <location>
        <position position="153"/>
    </location>
</feature>
<feature type="domain" description="Glucosamine/galactosamine-6-phosphate isomerase" evidence="5">
    <location>
        <begin position="14"/>
        <end position="227"/>
    </location>
</feature>
<dbReference type="InterPro" id="IPR018321">
    <property type="entry name" value="Glucosamine6P_isomerase_CS"/>
</dbReference>
<feature type="active site" description="For ring-opening step" evidence="4">
    <location>
        <position position="143"/>
    </location>
</feature>
<dbReference type="CDD" id="cd01399">
    <property type="entry name" value="GlcN6P_deaminase"/>
    <property type="match status" value="1"/>
</dbReference>
<comment type="pathway">
    <text evidence="4">Amino-sugar metabolism; N-acetylneuraminate degradation; D-fructose 6-phosphate from N-acetylneuraminate: step 5/5.</text>
</comment>
<dbReference type="UniPathway" id="UPA00629">
    <property type="reaction ID" value="UER00684"/>
</dbReference>
<dbReference type="InterPro" id="IPR037171">
    <property type="entry name" value="NagB/RpiA_transferase-like"/>
</dbReference>
<comment type="catalytic activity">
    <reaction evidence="1 4">
        <text>alpha-D-glucosamine 6-phosphate + H2O = beta-D-fructose 6-phosphate + NH4(+)</text>
        <dbReference type="Rhea" id="RHEA:12172"/>
        <dbReference type="ChEBI" id="CHEBI:15377"/>
        <dbReference type="ChEBI" id="CHEBI:28938"/>
        <dbReference type="ChEBI" id="CHEBI:57634"/>
        <dbReference type="ChEBI" id="CHEBI:75989"/>
        <dbReference type="EC" id="3.5.99.6"/>
    </reaction>
</comment>
<dbReference type="SUPFAM" id="SSF100950">
    <property type="entry name" value="NagB/RpiA/CoA transferase-like"/>
    <property type="match status" value="1"/>
</dbReference>
<accession>A0A7V2ZKV9</accession>
<dbReference type="NCBIfam" id="TIGR00502">
    <property type="entry name" value="nagB"/>
    <property type="match status" value="1"/>
</dbReference>
<protein>
    <recommendedName>
        <fullName evidence="4">Glucosamine-6-phosphate deaminase</fullName>
        <ecNumber evidence="4">3.5.99.6</ecNumber>
    </recommendedName>
    <alternativeName>
        <fullName evidence="4">GlcN6P deaminase</fullName>
        <shortName evidence="4">GNPDA</shortName>
    </alternativeName>
    <alternativeName>
        <fullName evidence="4">Glucosamine-6-phosphate isomerase</fullName>
    </alternativeName>
</protein>
<sequence length="246" mass="27525">MLVIIKENYQEISIEAAKQVASLIRKEPDCVIGFATGSTPLGLYKELIRMHKEEGLDFSKVVTFNLDEYVGLPPNHPESYHYFMWENLFKHININPSNVHIPMGMAEDVDAFCEWYEQKILEHGGIDLQILGIGANGHIAFNEPGSSLGSRTRIKTLNENTRLDNSRFFNSLDEVPKYAITMGVGTIMEAKRLLLLANGVKKADAIKATVEGPIMAKFPATIVQLHRYATVIVDKEAASKLEGKYD</sequence>
<name>A0A7V2ZKV9_9BACT</name>
<gene>
    <name evidence="4 6" type="primary">nagB</name>
    <name evidence="6" type="ORF">ENS31_09815</name>
</gene>
<dbReference type="InterPro" id="IPR004547">
    <property type="entry name" value="Glucosamine6P_isomerase"/>
</dbReference>
<dbReference type="GO" id="GO:0005737">
    <property type="term" value="C:cytoplasm"/>
    <property type="evidence" value="ECO:0007669"/>
    <property type="project" value="TreeGrafter"/>
</dbReference>
<dbReference type="Pfam" id="PF01182">
    <property type="entry name" value="Glucosamine_iso"/>
    <property type="match status" value="1"/>
</dbReference>
<keyword evidence="4" id="KW-0021">Allosteric enzyme</keyword>
<dbReference type="Gene3D" id="3.40.50.1360">
    <property type="match status" value="1"/>
</dbReference>
<reference evidence="6" key="1">
    <citation type="journal article" date="2020" name="mSystems">
        <title>Genome- and Community-Level Interaction Insights into Carbon Utilization and Element Cycling Functions of Hydrothermarchaeota in Hydrothermal Sediment.</title>
        <authorList>
            <person name="Zhou Z."/>
            <person name="Liu Y."/>
            <person name="Xu W."/>
            <person name="Pan J."/>
            <person name="Luo Z.H."/>
            <person name="Li M."/>
        </authorList>
    </citation>
    <scope>NUCLEOTIDE SEQUENCE [LARGE SCALE GENOMIC DNA]</scope>
    <source>
        <strain evidence="6">SpSt-479</strain>
    </source>
</reference>
<evidence type="ECO:0000259" key="5">
    <source>
        <dbReference type="Pfam" id="PF01182"/>
    </source>
</evidence>
<dbReference type="EMBL" id="DSUJ01000008">
    <property type="protein sequence ID" value="HFI91806.1"/>
    <property type="molecule type" value="Genomic_DNA"/>
</dbReference>
<dbReference type="FunFam" id="3.40.50.1360:FF:000003">
    <property type="entry name" value="Glucosamine-6-phosphate deaminase"/>
    <property type="match status" value="1"/>
</dbReference>
<evidence type="ECO:0000313" key="6">
    <source>
        <dbReference type="EMBL" id="HFI91806.1"/>
    </source>
</evidence>